<organism evidence="2 3">
    <name type="scientific">Olleya namhaensis</name>
    <dbReference type="NCBI Taxonomy" id="1144750"/>
    <lineage>
        <taxon>Bacteria</taxon>
        <taxon>Pseudomonadati</taxon>
        <taxon>Bacteroidota</taxon>
        <taxon>Flavobacteriia</taxon>
        <taxon>Flavobacteriales</taxon>
        <taxon>Flavobacteriaceae</taxon>
    </lineage>
</organism>
<evidence type="ECO:0000313" key="3">
    <source>
        <dbReference type="Proteomes" id="UP000199559"/>
    </source>
</evidence>
<dbReference type="AlphaFoldDB" id="A0A1I3JQ60"/>
<keyword evidence="1" id="KW-1133">Transmembrane helix</keyword>
<sequence length="419" mass="48132">MIYKILLLALLVLLSIVRNDLVLTAVLAFTILFSFVVNVKLNIKLLAVVLLLFLIFITAFISSFFESPNLNDVLRDVWYLLKPILIIYAAYFITSKIKDKEYLFRAIIYIGIIAAVLHLLKVVPDLLGQSRRIAEIRASSGKGNIVEIFSFTFLFLNKEVKYFKTKNIKYALYALLLCSIIFYFSRTMLLLLFMVIFSMKGYLRLTFKSLKYLGILIIAFFVFFGVLNRMNLSAEDVGINGFLYKIKIAPSEIIKTDIDINNHRDLWDHFRAYEAIRAIETTNKNGFRAVVFGNGLGGLVDLDFEVKLSGKMLQFIPIIHNGYVFVFFKSGIIGLLLYLLLLFMLYLKVYNVNGNNNYLITRRLISTIGIYYFFTSLVITGMYNPAETIAVFLGAALFLETYFKKQQSNKNELMEINTI</sequence>
<keyword evidence="1" id="KW-0472">Membrane</keyword>
<proteinExistence type="predicted"/>
<dbReference type="RefSeq" id="WP_090837185.1">
    <property type="nucleotide sequence ID" value="NZ_FORM01000001.1"/>
</dbReference>
<reference evidence="3" key="1">
    <citation type="submission" date="2016-10" db="EMBL/GenBank/DDBJ databases">
        <authorList>
            <person name="Varghese N."/>
            <person name="Submissions S."/>
        </authorList>
    </citation>
    <scope>NUCLEOTIDE SEQUENCE [LARGE SCALE GENOMIC DNA]</scope>
    <source>
        <strain evidence="3">DSM 28881</strain>
    </source>
</reference>
<keyword evidence="1" id="KW-0812">Transmembrane</keyword>
<dbReference type="STRING" id="1144750.SAMN05443431_101501"/>
<feature type="transmembrane region" description="Helical" evidence="1">
    <location>
        <begin position="170"/>
        <end position="197"/>
    </location>
</feature>
<dbReference type="EMBL" id="FORM01000001">
    <property type="protein sequence ID" value="SFI62304.1"/>
    <property type="molecule type" value="Genomic_DNA"/>
</dbReference>
<feature type="transmembrane region" description="Helical" evidence="1">
    <location>
        <begin position="6"/>
        <end position="33"/>
    </location>
</feature>
<feature type="transmembrane region" description="Helical" evidence="1">
    <location>
        <begin position="209"/>
        <end position="227"/>
    </location>
</feature>
<evidence type="ECO:0008006" key="4">
    <source>
        <dbReference type="Google" id="ProtNLM"/>
    </source>
</evidence>
<feature type="transmembrane region" description="Helical" evidence="1">
    <location>
        <begin position="322"/>
        <end position="347"/>
    </location>
</feature>
<keyword evidence="3" id="KW-1185">Reference proteome</keyword>
<feature type="transmembrane region" description="Helical" evidence="1">
    <location>
        <begin position="77"/>
        <end position="95"/>
    </location>
</feature>
<feature type="transmembrane region" description="Helical" evidence="1">
    <location>
        <begin position="45"/>
        <end position="65"/>
    </location>
</feature>
<dbReference type="InterPro" id="IPR051533">
    <property type="entry name" value="WaaL-like"/>
</dbReference>
<evidence type="ECO:0000313" key="2">
    <source>
        <dbReference type="EMBL" id="SFI62304.1"/>
    </source>
</evidence>
<accession>A0A1I3JQ60</accession>
<evidence type="ECO:0000256" key="1">
    <source>
        <dbReference type="SAM" id="Phobius"/>
    </source>
</evidence>
<feature type="transmembrane region" description="Helical" evidence="1">
    <location>
        <begin position="102"/>
        <end position="120"/>
    </location>
</feature>
<gene>
    <name evidence="2" type="ORF">SAMN05443431_101501</name>
</gene>
<feature type="transmembrane region" description="Helical" evidence="1">
    <location>
        <begin position="385"/>
        <end position="403"/>
    </location>
</feature>
<dbReference type="PANTHER" id="PTHR37422">
    <property type="entry name" value="TEICHURONIC ACID BIOSYNTHESIS PROTEIN TUAE"/>
    <property type="match status" value="1"/>
</dbReference>
<name>A0A1I3JQ60_9FLAO</name>
<dbReference type="Proteomes" id="UP000199559">
    <property type="component" value="Unassembled WGS sequence"/>
</dbReference>
<feature type="transmembrane region" description="Helical" evidence="1">
    <location>
        <begin position="359"/>
        <end position="379"/>
    </location>
</feature>
<dbReference type="PANTHER" id="PTHR37422:SF13">
    <property type="entry name" value="LIPOPOLYSACCHARIDE BIOSYNTHESIS PROTEIN PA4999-RELATED"/>
    <property type="match status" value="1"/>
</dbReference>
<protein>
    <recommendedName>
        <fullName evidence="4">O-Antigen ligase</fullName>
    </recommendedName>
</protein>